<dbReference type="AlphaFoldDB" id="A0A9W4WRR2"/>
<evidence type="ECO:0000313" key="2">
    <source>
        <dbReference type="EMBL" id="CAI0654721.1"/>
    </source>
</evidence>
<dbReference type="EMBL" id="CAMGZC010002320">
    <property type="protein sequence ID" value="CAI0654721.1"/>
    <property type="molecule type" value="Genomic_DNA"/>
</dbReference>
<feature type="region of interest" description="Disordered" evidence="1">
    <location>
        <begin position="26"/>
        <end position="81"/>
    </location>
</feature>
<name>A0A9W4WRR2_9PEZI</name>
<keyword evidence="3" id="KW-1185">Reference proteome</keyword>
<evidence type="ECO:0000313" key="3">
    <source>
        <dbReference type="Proteomes" id="UP001152533"/>
    </source>
</evidence>
<sequence>MPNEDRPHVLAPYQPPGTFARLRAKAFADRERKAKEEEARKKNGEQQQKGEEQIKESSSSSSSAPESRPGFRPSLLKPRPVFPGTIMARNIAILNDDWTLPLDQVDLKARRQREVYLARDTAAWEQFQYEQEQQGREETSESATESKGAATGGVETKGV</sequence>
<proteinExistence type="predicted"/>
<feature type="compositionally biased region" description="Basic and acidic residues" evidence="1">
    <location>
        <begin position="26"/>
        <end position="55"/>
    </location>
</feature>
<organism evidence="2 3">
    <name type="scientific">Colletotrichum noveboracense</name>
    <dbReference type="NCBI Taxonomy" id="2664923"/>
    <lineage>
        <taxon>Eukaryota</taxon>
        <taxon>Fungi</taxon>
        <taxon>Dikarya</taxon>
        <taxon>Ascomycota</taxon>
        <taxon>Pezizomycotina</taxon>
        <taxon>Sordariomycetes</taxon>
        <taxon>Hypocreomycetidae</taxon>
        <taxon>Glomerellales</taxon>
        <taxon>Glomerellaceae</taxon>
        <taxon>Colletotrichum</taxon>
        <taxon>Colletotrichum gloeosporioides species complex</taxon>
    </lineage>
</organism>
<protein>
    <submittedName>
        <fullName evidence="2">Uncharacterized protein</fullName>
    </submittedName>
</protein>
<dbReference type="Proteomes" id="UP001152533">
    <property type="component" value="Unassembled WGS sequence"/>
</dbReference>
<gene>
    <name evidence="2" type="ORF">CGXH109_LOCUS141209</name>
</gene>
<feature type="region of interest" description="Disordered" evidence="1">
    <location>
        <begin position="128"/>
        <end position="159"/>
    </location>
</feature>
<evidence type="ECO:0000256" key="1">
    <source>
        <dbReference type="SAM" id="MobiDB-lite"/>
    </source>
</evidence>
<comment type="caution">
    <text evidence="2">The sequence shown here is derived from an EMBL/GenBank/DDBJ whole genome shotgun (WGS) entry which is preliminary data.</text>
</comment>
<reference evidence="2" key="1">
    <citation type="submission" date="2022-08" db="EMBL/GenBank/DDBJ databases">
        <authorList>
            <person name="Giroux E."/>
            <person name="Giroux E."/>
        </authorList>
    </citation>
    <scope>NUCLEOTIDE SEQUENCE</scope>
    <source>
        <strain evidence="2">H1091258</strain>
    </source>
</reference>
<accession>A0A9W4WRR2</accession>
<feature type="region of interest" description="Disordered" evidence="1">
    <location>
        <begin position="1"/>
        <end position="20"/>
    </location>
</feature>